<proteinExistence type="predicted"/>
<evidence type="ECO:0000256" key="1">
    <source>
        <dbReference type="SAM" id="Phobius"/>
    </source>
</evidence>
<dbReference type="Proteomes" id="UP000824120">
    <property type="component" value="Chromosome 9"/>
</dbReference>
<gene>
    <name evidence="2" type="ORF">H5410_045459</name>
</gene>
<name>A0A9J5X9L1_SOLCO</name>
<evidence type="ECO:0000313" key="2">
    <source>
        <dbReference type="EMBL" id="KAG5585025.1"/>
    </source>
</evidence>
<reference evidence="2 3" key="1">
    <citation type="submission" date="2020-09" db="EMBL/GenBank/DDBJ databases">
        <title>De no assembly of potato wild relative species, Solanum commersonii.</title>
        <authorList>
            <person name="Cho K."/>
        </authorList>
    </citation>
    <scope>NUCLEOTIDE SEQUENCE [LARGE SCALE GENOMIC DNA]</scope>
    <source>
        <strain evidence="2">LZ3.2</strain>
        <tissue evidence="2">Leaf</tissue>
    </source>
</reference>
<feature type="transmembrane region" description="Helical" evidence="1">
    <location>
        <begin position="12"/>
        <end position="36"/>
    </location>
</feature>
<organism evidence="2 3">
    <name type="scientific">Solanum commersonii</name>
    <name type="common">Commerson's wild potato</name>
    <name type="synonym">Commerson's nightshade</name>
    <dbReference type="NCBI Taxonomy" id="4109"/>
    <lineage>
        <taxon>Eukaryota</taxon>
        <taxon>Viridiplantae</taxon>
        <taxon>Streptophyta</taxon>
        <taxon>Embryophyta</taxon>
        <taxon>Tracheophyta</taxon>
        <taxon>Spermatophyta</taxon>
        <taxon>Magnoliopsida</taxon>
        <taxon>eudicotyledons</taxon>
        <taxon>Gunneridae</taxon>
        <taxon>Pentapetalae</taxon>
        <taxon>asterids</taxon>
        <taxon>lamiids</taxon>
        <taxon>Solanales</taxon>
        <taxon>Solanaceae</taxon>
        <taxon>Solanoideae</taxon>
        <taxon>Solaneae</taxon>
        <taxon>Solanum</taxon>
    </lineage>
</organism>
<protein>
    <submittedName>
        <fullName evidence="2">Uncharacterized protein</fullName>
    </submittedName>
</protein>
<keyword evidence="1" id="KW-1133">Transmembrane helix</keyword>
<dbReference type="EMBL" id="JACXVP010000009">
    <property type="protein sequence ID" value="KAG5585025.1"/>
    <property type="molecule type" value="Genomic_DNA"/>
</dbReference>
<sequence length="87" mass="9491">MLDAINTVNDGASIGAAAGLGTAAAGLGAAIATGFYEVKSVYFCRFRCCYCHWFLRSQKCLFYRVEVVGNDKSLVIIIVVSYFNYES</sequence>
<keyword evidence="1" id="KW-0472">Membrane</keyword>
<dbReference type="AlphaFoldDB" id="A0A9J5X9L1"/>
<accession>A0A9J5X9L1</accession>
<keyword evidence="3" id="KW-1185">Reference proteome</keyword>
<evidence type="ECO:0000313" key="3">
    <source>
        <dbReference type="Proteomes" id="UP000824120"/>
    </source>
</evidence>
<keyword evidence="1" id="KW-0812">Transmembrane</keyword>
<comment type="caution">
    <text evidence="2">The sequence shown here is derived from an EMBL/GenBank/DDBJ whole genome shotgun (WGS) entry which is preliminary data.</text>
</comment>